<dbReference type="SUPFAM" id="SSF56784">
    <property type="entry name" value="HAD-like"/>
    <property type="match status" value="1"/>
</dbReference>
<accession>A0A9P7RKI1</accession>
<dbReference type="InterPro" id="IPR036412">
    <property type="entry name" value="HAD-like_sf"/>
</dbReference>
<dbReference type="PANTHER" id="PTHR17901">
    <property type="entry name" value="MAGNESIUM-DEPENDENT PHOSPHATASE 1 MDP1"/>
    <property type="match status" value="1"/>
</dbReference>
<protein>
    <recommendedName>
        <fullName evidence="3">Magnesium-dependent phosphatase 1</fullName>
    </recommendedName>
</protein>
<dbReference type="KEGG" id="more:E1B28_003010"/>
<dbReference type="GeneID" id="66072086"/>
<comment type="caution">
    <text evidence="1">The sequence shown here is derived from an EMBL/GenBank/DDBJ whole genome shotgun (WGS) entry which is preliminary data.</text>
</comment>
<keyword evidence="2" id="KW-1185">Reference proteome</keyword>
<sequence length="120" mass="13860">MAVASRTSAPTLARQALQLLLVPPLSKSDEKAQKAIDFFDHLEIYPGSKLTHFRRLHEKTGIPYSEMVFYDDEHRNKETEQLGVTFCLVRNGLDNKTFEMGLAEWRRRHPLSATEQQEDD</sequence>
<dbReference type="RefSeq" id="XP_043001920.1">
    <property type="nucleotide sequence ID" value="XM_043159966.1"/>
</dbReference>
<dbReference type="InterPro" id="IPR023214">
    <property type="entry name" value="HAD_sf"/>
</dbReference>
<proteinExistence type="predicted"/>
<organism evidence="1 2">
    <name type="scientific">Marasmius oreades</name>
    <name type="common">fairy-ring Marasmius</name>
    <dbReference type="NCBI Taxonomy" id="181124"/>
    <lineage>
        <taxon>Eukaryota</taxon>
        <taxon>Fungi</taxon>
        <taxon>Dikarya</taxon>
        <taxon>Basidiomycota</taxon>
        <taxon>Agaricomycotina</taxon>
        <taxon>Agaricomycetes</taxon>
        <taxon>Agaricomycetidae</taxon>
        <taxon>Agaricales</taxon>
        <taxon>Marasmiineae</taxon>
        <taxon>Marasmiaceae</taxon>
        <taxon>Marasmius</taxon>
    </lineage>
</organism>
<dbReference type="EMBL" id="CM032191">
    <property type="protein sequence ID" value="KAG7085449.1"/>
    <property type="molecule type" value="Genomic_DNA"/>
</dbReference>
<name>A0A9P7RKI1_9AGAR</name>
<reference evidence="1" key="1">
    <citation type="journal article" date="2021" name="Genome Biol. Evol.">
        <title>The assembled and annotated genome of the fairy-ring fungus Marasmius oreades.</title>
        <authorList>
            <person name="Hiltunen M."/>
            <person name="Ament-Velasquez S.L."/>
            <person name="Johannesson H."/>
        </authorList>
    </citation>
    <scope>NUCLEOTIDE SEQUENCE</scope>
    <source>
        <strain evidence="1">03SP1</strain>
    </source>
</reference>
<dbReference type="PANTHER" id="PTHR17901:SF14">
    <property type="entry name" value="MAGNESIUM-DEPENDENT PHOSPHATASE 1"/>
    <property type="match status" value="1"/>
</dbReference>
<gene>
    <name evidence="1" type="ORF">E1B28_003010</name>
</gene>
<dbReference type="InterPro" id="IPR010036">
    <property type="entry name" value="MDP_1_eu_arc"/>
</dbReference>
<dbReference type="Gene3D" id="3.40.50.1000">
    <property type="entry name" value="HAD superfamily/HAD-like"/>
    <property type="match status" value="1"/>
</dbReference>
<evidence type="ECO:0008006" key="3">
    <source>
        <dbReference type="Google" id="ProtNLM"/>
    </source>
</evidence>
<dbReference type="GO" id="GO:0003993">
    <property type="term" value="F:acid phosphatase activity"/>
    <property type="evidence" value="ECO:0007669"/>
    <property type="project" value="TreeGrafter"/>
</dbReference>
<dbReference type="OrthoDB" id="2865258at2759"/>
<dbReference type="Pfam" id="PF12689">
    <property type="entry name" value="Acid_PPase"/>
    <property type="match status" value="1"/>
</dbReference>
<evidence type="ECO:0000313" key="1">
    <source>
        <dbReference type="EMBL" id="KAG7085449.1"/>
    </source>
</evidence>
<dbReference type="Proteomes" id="UP001049176">
    <property type="component" value="Chromosome 11"/>
</dbReference>
<dbReference type="AlphaFoldDB" id="A0A9P7RKI1"/>
<evidence type="ECO:0000313" key="2">
    <source>
        <dbReference type="Proteomes" id="UP001049176"/>
    </source>
</evidence>